<gene>
    <name evidence="1" type="ORF">CP10881SC42_0821</name>
</gene>
<protein>
    <submittedName>
        <fullName evidence="1">Uncharacterized protein</fullName>
    </submittedName>
</protein>
<dbReference type="Proteomes" id="UP000014821">
    <property type="component" value="Unassembled WGS sequence"/>
</dbReference>
<dbReference type="EMBL" id="ATND01000002">
    <property type="protein sequence ID" value="EPP38187.1"/>
    <property type="molecule type" value="Genomic_DNA"/>
</dbReference>
<evidence type="ECO:0000313" key="1">
    <source>
        <dbReference type="EMBL" id="EPP38187.1"/>
    </source>
</evidence>
<organism evidence="1 2">
    <name type="scientific">Chlamydia avium</name>
    <dbReference type="NCBI Taxonomy" id="1457141"/>
    <lineage>
        <taxon>Bacteria</taxon>
        <taxon>Pseudomonadati</taxon>
        <taxon>Chlamydiota</taxon>
        <taxon>Chlamydiia</taxon>
        <taxon>Chlamydiales</taxon>
        <taxon>Chlamydiaceae</taxon>
        <taxon>Chlamydia/Chlamydophila group</taxon>
        <taxon>Chlamydia</taxon>
    </lineage>
</organism>
<accession>A0ABN0MRV1</accession>
<keyword evidence="2" id="KW-1185">Reference proteome</keyword>
<comment type="caution">
    <text evidence="1">The sequence shown here is derived from an EMBL/GenBank/DDBJ whole genome shotgun (WGS) entry which is preliminary data.</text>
</comment>
<sequence>MHLLVNYDEELKGKCLWFSFFSFLNEYDDFSYEQSLNSF</sequence>
<name>A0ABN0MRV1_9CHLA</name>
<proteinExistence type="predicted"/>
<evidence type="ECO:0000313" key="2">
    <source>
        <dbReference type="Proteomes" id="UP000014821"/>
    </source>
</evidence>
<reference evidence="1" key="1">
    <citation type="submission" date="2013-04" db="EMBL/GenBank/DDBJ databases">
        <title>Genome sequence of Chlamydia psittaci 10_881_SC42.</title>
        <authorList>
            <person name="Huot-Creasy H."/>
            <person name="McCracken C.L."/>
            <person name="Humphries M."/>
            <person name="Sachse K."/>
            <person name="Laroucau K."/>
            <person name="Bavoil P."/>
            <person name="Myers G.S."/>
        </authorList>
    </citation>
    <scope>NUCLEOTIDE SEQUENCE [LARGE SCALE GENOMIC DNA]</scope>
    <source>
        <strain evidence="1">10_881_SC42</strain>
    </source>
</reference>